<dbReference type="GO" id="GO:0004180">
    <property type="term" value="F:carboxypeptidase activity"/>
    <property type="evidence" value="ECO:0007669"/>
    <property type="project" value="UniProtKB-KW"/>
</dbReference>
<keyword evidence="2" id="KW-1185">Reference proteome</keyword>
<protein>
    <submittedName>
        <fullName evidence="1">D-alanyl-D-alanine carboxypeptidase</fullName>
    </submittedName>
</protein>
<organism evidence="1 2">
    <name type="scientific">Babesia caballi</name>
    <dbReference type="NCBI Taxonomy" id="5871"/>
    <lineage>
        <taxon>Eukaryota</taxon>
        <taxon>Sar</taxon>
        <taxon>Alveolata</taxon>
        <taxon>Apicomplexa</taxon>
        <taxon>Aconoidasida</taxon>
        <taxon>Piroplasmida</taxon>
        <taxon>Babesiidae</taxon>
        <taxon>Babesia</taxon>
    </lineage>
</organism>
<accession>A0AAV4LNY7</accession>
<dbReference type="GeneID" id="94192668"/>
<dbReference type="RefSeq" id="XP_067713256.1">
    <property type="nucleotide sequence ID" value="XM_067857155.1"/>
</dbReference>
<comment type="caution">
    <text evidence="1">The sequence shown here is derived from an EMBL/GenBank/DDBJ whole genome shotgun (WGS) entry which is preliminary data.</text>
</comment>
<keyword evidence="1" id="KW-0121">Carboxypeptidase</keyword>
<gene>
    <name evidence="1" type="ORF">BcabD6B2_06200</name>
</gene>
<reference evidence="1 2" key="1">
    <citation type="submission" date="2021-06" db="EMBL/GenBank/DDBJ databases">
        <title>Genome sequence of Babesia caballi.</title>
        <authorList>
            <person name="Yamagishi J."/>
            <person name="Kidaka T."/>
            <person name="Ochi A."/>
        </authorList>
    </citation>
    <scope>NUCLEOTIDE SEQUENCE [LARGE SCALE GENOMIC DNA]</scope>
    <source>
        <strain evidence="1">USDA-D6B2</strain>
    </source>
</reference>
<sequence>MSSQAGVQLFLQRILAAKDDVVDRLVRGISRGTGHDFGSKNAFVQDANRALSELGYMLVRVSVEGTHYYSLKDLESAAYSADPAYGLPAEFYSQPEEEPTPFAASSHTAGCRAVDAHRLLDCHFGAAEVSVYMDAMSHVISEGGRPDPFPHPPPQARRSL</sequence>
<dbReference type="Proteomes" id="UP001497744">
    <property type="component" value="Unassembled WGS sequence"/>
</dbReference>
<keyword evidence="1" id="KW-0378">Hydrolase</keyword>
<proteinExistence type="predicted"/>
<evidence type="ECO:0000313" key="2">
    <source>
        <dbReference type="Proteomes" id="UP001497744"/>
    </source>
</evidence>
<keyword evidence="1" id="KW-0645">Protease</keyword>
<dbReference type="EMBL" id="BPLF01000001">
    <property type="protein sequence ID" value="GIX61185.1"/>
    <property type="molecule type" value="Genomic_DNA"/>
</dbReference>
<name>A0AAV4LNY7_BABCB</name>
<dbReference type="AlphaFoldDB" id="A0AAV4LNY7"/>
<evidence type="ECO:0000313" key="1">
    <source>
        <dbReference type="EMBL" id="GIX61185.1"/>
    </source>
</evidence>